<evidence type="ECO:0000256" key="5">
    <source>
        <dbReference type="PIRSR" id="PIRSR000137-2"/>
    </source>
</evidence>
<dbReference type="Pfam" id="PF00732">
    <property type="entry name" value="GMC_oxred_N"/>
    <property type="match status" value="1"/>
</dbReference>
<keyword evidence="7" id="KW-0732">Signal</keyword>
<evidence type="ECO:0000256" key="4">
    <source>
        <dbReference type="ARBA" id="ARBA00022827"/>
    </source>
</evidence>
<evidence type="ECO:0000256" key="1">
    <source>
        <dbReference type="ARBA" id="ARBA00001974"/>
    </source>
</evidence>
<dbReference type="GO" id="GO:0050660">
    <property type="term" value="F:flavin adenine dinucleotide binding"/>
    <property type="evidence" value="ECO:0007669"/>
    <property type="project" value="InterPro"/>
</dbReference>
<feature type="domain" description="Glucose-methanol-choline oxidoreductase N-terminal" evidence="9">
    <location>
        <begin position="305"/>
        <end position="319"/>
    </location>
</feature>
<keyword evidence="3 6" id="KW-0285">Flavoprotein</keyword>
<evidence type="ECO:0000256" key="7">
    <source>
        <dbReference type="SAM" id="SignalP"/>
    </source>
</evidence>
<dbReference type="GeneID" id="110197050"/>
<dbReference type="Proteomes" id="UP000515140">
    <property type="component" value="Unplaced"/>
</dbReference>
<dbReference type="FunCoup" id="A0A6P5J5N0">
    <property type="interactions" value="406"/>
</dbReference>
<evidence type="ECO:0000313" key="11">
    <source>
        <dbReference type="RefSeq" id="XP_020826284.1"/>
    </source>
</evidence>
<feature type="chain" id="PRO_5027724386" evidence="7">
    <location>
        <begin position="22"/>
        <end position="602"/>
    </location>
</feature>
<reference evidence="11" key="1">
    <citation type="submission" date="2025-08" db="UniProtKB">
        <authorList>
            <consortium name="RefSeq"/>
        </authorList>
    </citation>
    <scope>IDENTIFICATION</scope>
    <source>
        <tissue evidence="11">Spleen</tissue>
    </source>
</reference>
<keyword evidence="4 5" id="KW-0274">FAD</keyword>
<dbReference type="GO" id="GO:0005743">
    <property type="term" value="C:mitochondrial inner membrane"/>
    <property type="evidence" value="ECO:0007669"/>
    <property type="project" value="TreeGrafter"/>
</dbReference>
<dbReference type="Pfam" id="PF05199">
    <property type="entry name" value="GMC_oxred_C"/>
    <property type="match status" value="1"/>
</dbReference>
<feature type="binding site" evidence="5">
    <location>
        <position position="135"/>
    </location>
    <ligand>
        <name>FAD</name>
        <dbReference type="ChEBI" id="CHEBI:57692"/>
    </ligand>
</feature>
<evidence type="ECO:0000256" key="2">
    <source>
        <dbReference type="ARBA" id="ARBA00010790"/>
    </source>
</evidence>
<proteinExistence type="inferred from homology"/>
<dbReference type="InterPro" id="IPR000172">
    <property type="entry name" value="GMC_OxRdtase_N"/>
</dbReference>
<dbReference type="CTD" id="55349"/>
<feature type="binding site" evidence="5">
    <location>
        <position position="270"/>
    </location>
    <ligand>
        <name>FAD</name>
        <dbReference type="ChEBI" id="CHEBI:57692"/>
    </ligand>
</feature>
<dbReference type="InterPro" id="IPR012132">
    <property type="entry name" value="GMC_OxRdtase"/>
</dbReference>
<dbReference type="PROSITE" id="PS00624">
    <property type="entry name" value="GMC_OXRED_2"/>
    <property type="match status" value="1"/>
</dbReference>
<feature type="binding site" evidence="5">
    <location>
        <begin position="143"/>
        <end position="146"/>
    </location>
    <ligand>
        <name>FAD</name>
        <dbReference type="ChEBI" id="CHEBI:57692"/>
    </ligand>
</feature>
<accession>A0A6P5J5N0</accession>
<dbReference type="AlphaFoldDB" id="A0A6P5J5N0"/>
<organism evidence="10 11">
    <name type="scientific">Phascolarctos cinereus</name>
    <name type="common">Koala</name>
    <dbReference type="NCBI Taxonomy" id="38626"/>
    <lineage>
        <taxon>Eukaryota</taxon>
        <taxon>Metazoa</taxon>
        <taxon>Chordata</taxon>
        <taxon>Craniata</taxon>
        <taxon>Vertebrata</taxon>
        <taxon>Euteleostomi</taxon>
        <taxon>Mammalia</taxon>
        <taxon>Metatheria</taxon>
        <taxon>Diprotodontia</taxon>
        <taxon>Phascolarctidae</taxon>
        <taxon>Phascolarctos</taxon>
    </lineage>
</organism>
<dbReference type="Gene3D" id="3.50.50.60">
    <property type="entry name" value="FAD/NAD(P)-binding domain"/>
    <property type="match status" value="1"/>
</dbReference>
<dbReference type="SUPFAM" id="SSF51905">
    <property type="entry name" value="FAD/NAD(P)-binding domain"/>
    <property type="match status" value="1"/>
</dbReference>
<feature type="signal peptide" evidence="7">
    <location>
        <begin position="1"/>
        <end position="21"/>
    </location>
</feature>
<comment type="similarity">
    <text evidence="2 6">Belongs to the GMC oxidoreductase family.</text>
</comment>
<gene>
    <name evidence="11" type="primary">CHDH</name>
</gene>
<comment type="cofactor">
    <cofactor evidence="1 5">
        <name>FAD</name>
        <dbReference type="ChEBI" id="CHEBI:57692"/>
    </cofactor>
</comment>
<dbReference type="InterPro" id="IPR036188">
    <property type="entry name" value="FAD/NAD-bd_sf"/>
</dbReference>
<evidence type="ECO:0000256" key="3">
    <source>
        <dbReference type="ARBA" id="ARBA00022630"/>
    </source>
</evidence>
<dbReference type="PANTHER" id="PTHR11552:SF147">
    <property type="entry name" value="CHOLINE DEHYDROGENASE, MITOCHONDRIAL"/>
    <property type="match status" value="1"/>
</dbReference>
<dbReference type="PANTHER" id="PTHR11552">
    <property type="entry name" value="GLUCOSE-METHANOL-CHOLINE GMC OXIDOREDUCTASE"/>
    <property type="match status" value="1"/>
</dbReference>
<evidence type="ECO:0000259" key="8">
    <source>
        <dbReference type="PROSITE" id="PS00623"/>
    </source>
</evidence>
<dbReference type="KEGG" id="pcw:110197050"/>
<protein>
    <submittedName>
        <fullName evidence="11">Choline dehydrogenase, mitochondrial isoform X1</fullName>
    </submittedName>
</protein>
<dbReference type="NCBIfam" id="NF002550">
    <property type="entry name" value="PRK02106.1"/>
    <property type="match status" value="1"/>
</dbReference>
<name>A0A6P5J5N0_PHACI</name>
<feature type="domain" description="Glucose-methanol-choline oxidoreductase N-terminal" evidence="8">
    <location>
        <begin position="133"/>
        <end position="156"/>
    </location>
</feature>
<dbReference type="InParanoid" id="A0A6P5J5N0"/>
<dbReference type="RefSeq" id="XP_020826284.1">
    <property type="nucleotide sequence ID" value="XM_020970625.1"/>
</dbReference>
<evidence type="ECO:0000313" key="10">
    <source>
        <dbReference type="Proteomes" id="UP000515140"/>
    </source>
</evidence>
<dbReference type="Gene3D" id="3.30.560.10">
    <property type="entry name" value="Glucose Oxidase, domain 3"/>
    <property type="match status" value="1"/>
</dbReference>
<dbReference type="SUPFAM" id="SSF54373">
    <property type="entry name" value="FAD-linked reductases, C-terminal domain"/>
    <property type="match status" value="1"/>
</dbReference>
<dbReference type="PROSITE" id="PS00623">
    <property type="entry name" value="GMC_OXRED_1"/>
    <property type="match status" value="1"/>
</dbReference>
<dbReference type="InterPro" id="IPR007867">
    <property type="entry name" value="GMC_OxRtase_C"/>
</dbReference>
<sequence>MGQKVLLLPVWRMALFLRASSKKWGLSPTAGLVRLAHRAISNAGKRDTYSYVIVGAGSAGCVLSHRLSEDTHSTVLVLEAGPRDVFMGSKRLMWKIHMPAALIANLCDNKYNWYYHTTPQKGLDQRVLYWPRGRVWGGSSSLNAMVYVRGHAEDYNRWSEEGATGWDYERCLPYFRRAQTHELGADRYRGGEGPLYVSRGKSDHPLHHAFLEAAQQAGYPFTEDMNGFQQEGFGWMDMTIYKGLRWSTASAYLRPALARPNLTAESRTFVTKILFDKTRAIGVEYVQNGQRKKVYASNEVILSGGAINSPQLLMLSGIGNADDLQKHGIPVVCNLPGVGQNLQDHLEVYIQQDCTQPITLYSTQKPIRKMSIGLEWLWNFSGWGSTAHLETGGFIRSRPGIPHPDIQFHFLPSQVIDHGRVPSQQEAYQVHVGTLRSMSVGWLKLKSANPMDHPIIEPNYMSTEEDIQEFRLSVRLAREIFAQKALEPFRGRELQPGSHMQSDQDIDAFVRAKADSAYHPSCTCKMGQPSDPTTVVDPQARVIGVENLRVVDASIMPSVVSGNLNAPTIMIAEKASDMIRGLPALCDKNVPIYRPRTLETQR</sequence>
<evidence type="ECO:0000256" key="6">
    <source>
        <dbReference type="RuleBase" id="RU003968"/>
    </source>
</evidence>
<keyword evidence="10" id="KW-1185">Reference proteome</keyword>
<dbReference type="PIRSF" id="PIRSF000137">
    <property type="entry name" value="Alcohol_oxidase"/>
    <property type="match status" value="1"/>
</dbReference>
<dbReference type="GO" id="GO:0008812">
    <property type="term" value="F:choline dehydrogenase activity"/>
    <property type="evidence" value="ECO:0007669"/>
    <property type="project" value="TreeGrafter"/>
</dbReference>
<evidence type="ECO:0000259" key="9">
    <source>
        <dbReference type="PROSITE" id="PS00624"/>
    </source>
</evidence>